<organism evidence="2 3">
    <name type="scientific">Solanum commersonii</name>
    <name type="common">Commerson's wild potato</name>
    <name type="synonym">Commerson's nightshade</name>
    <dbReference type="NCBI Taxonomy" id="4109"/>
    <lineage>
        <taxon>Eukaryota</taxon>
        <taxon>Viridiplantae</taxon>
        <taxon>Streptophyta</taxon>
        <taxon>Embryophyta</taxon>
        <taxon>Tracheophyta</taxon>
        <taxon>Spermatophyta</taxon>
        <taxon>Magnoliopsida</taxon>
        <taxon>eudicotyledons</taxon>
        <taxon>Gunneridae</taxon>
        <taxon>Pentapetalae</taxon>
        <taxon>asterids</taxon>
        <taxon>lamiids</taxon>
        <taxon>Solanales</taxon>
        <taxon>Solanaceae</taxon>
        <taxon>Solanoideae</taxon>
        <taxon>Solaneae</taxon>
        <taxon>Solanum</taxon>
    </lineage>
</organism>
<keyword evidence="3" id="KW-1185">Reference proteome</keyword>
<feature type="compositionally biased region" description="Polar residues" evidence="1">
    <location>
        <begin position="58"/>
        <end position="68"/>
    </location>
</feature>
<reference evidence="2 3" key="1">
    <citation type="submission" date="2020-09" db="EMBL/GenBank/DDBJ databases">
        <title>De no assembly of potato wild relative species, Solanum commersonii.</title>
        <authorList>
            <person name="Cho K."/>
        </authorList>
    </citation>
    <scope>NUCLEOTIDE SEQUENCE [LARGE SCALE GENOMIC DNA]</scope>
    <source>
        <strain evidence="2">LZ3.2</strain>
        <tissue evidence="2">Leaf</tissue>
    </source>
</reference>
<evidence type="ECO:0000313" key="2">
    <source>
        <dbReference type="EMBL" id="KAG5619694.1"/>
    </source>
</evidence>
<accession>A0A9J6A4Z2</accession>
<feature type="region of interest" description="Disordered" evidence="1">
    <location>
        <begin position="39"/>
        <end position="74"/>
    </location>
</feature>
<evidence type="ECO:0000313" key="3">
    <source>
        <dbReference type="Proteomes" id="UP000824120"/>
    </source>
</evidence>
<proteinExistence type="predicted"/>
<protein>
    <submittedName>
        <fullName evidence="2">Uncharacterized protein</fullName>
    </submittedName>
</protein>
<sequence length="262" mass="28097">MGASRHFVGHKAKLLRPILGALAACRPSLPSAIWMAPKGKNVASGSGTKSSRKGAAVGSSSREPNNLPSPKIQRASCNVPWKGLGESGASIPFDEEFTGTSVLYKLRKKFMICAPPRSPHLVCRLVDVTRTKAHDPSQGPILTAIDRQARDDSWMGRMFGMAELQLRIGDRQVTEDEMAALVERCPLTNSVMYMCQIGPGFEEPIDGDDATTDEEDGSTEDESDDTGLGDDDTDVGDGDGEKARRRSPAPLAHQGRDASTSS</sequence>
<gene>
    <name evidence="2" type="ORF">H5410_004912</name>
</gene>
<dbReference type="OrthoDB" id="1305292at2759"/>
<name>A0A9J6A4Z2_SOLCO</name>
<dbReference type="EMBL" id="JACXVP010000002">
    <property type="protein sequence ID" value="KAG5619694.1"/>
    <property type="molecule type" value="Genomic_DNA"/>
</dbReference>
<feature type="region of interest" description="Disordered" evidence="1">
    <location>
        <begin position="198"/>
        <end position="262"/>
    </location>
</feature>
<evidence type="ECO:0000256" key="1">
    <source>
        <dbReference type="SAM" id="MobiDB-lite"/>
    </source>
</evidence>
<comment type="caution">
    <text evidence="2">The sequence shown here is derived from an EMBL/GenBank/DDBJ whole genome shotgun (WGS) entry which is preliminary data.</text>
</comment>
<dbReference type="Proteomes" id="UP000824120">
    <property type="component" value="Chromosome 2"/>
</dbReference>
<dbReference type="AlphaFoldDB" id="A0A9J6A4Z2"/>
<feature type="compositionally biased region" description="Acidic residues" evidence="1">
    <location>
        <begin position="203"/>
        <end position="238"/>
    </location>
</feature>